<name>A0A8T0EL75_ARGBR</name>
<evidence type="ECO:0000313" key="1">
    <source>
        <dbReference type="EMBL" id="KAF8773265.1"/>
    </source>
</evidence>
<comment type="caution">
    <text evidence="1">The sequence shown here is derived from an EMBL/GenBank/DDBJ whole genome shotgun (WGS) entry which is preliminary data.</text>
</comment>
<reference evidence="1" key="1">
    <citation type="journal article" date="2020" name="bioRxiv">
        <title>Chromosome-level reference genome of the European wasp spider Argiope bruennichi: a resource for studies on range expansion and evolutionary adaptation.</title>
        <authorList>
            <person name="Sheffer M.M."/>
            <person name="Hoppe A."/>
            <person name="Krehenwinkel H."/>
            <person name="Uhl G."/>
            <person name="Kuss A.W."/>
            <person name="Jensen L."/>
            <person name="Jensen C."/>
            <person name="Gillespie R.G."/>
            <person name="Hoff K.J."/>
            <person name="Prost S."/>
        </authorList>
    </citation>
    <scope>NUCLEOTIDE SEQUENCE</scope>
</reference>
<dbReference type="Proteomes" id="UP000807504">
    <property type="component" value="Unassembled WGS sequence"/>
</dbReference>
<gene>
    <name evidence="1" type="ORF">HNY73_015938</name>
</gene>
<dbReference type="AlphaFoldDB" id="A0A8T0EL75"/>
<proteinExistence type="predicted"/>
<sequence length="112" mass="13273">MEDILAKIMKDASATKHANIKQSCLESQELLANQHGLMRSPPFEISCFGRYQSGPSINYQEEFYFLFEHCHDQRHLSITKKSSTSCFWRETRERSLRARNDRRIRNDKIYIS</sequence>
<keyword evidence="2" id="KW-1185">Reference proteome</keyword>
<protein>
    <submittedName>
        <fullName evidence="1">Uncharacterized protein</fullName>
    </submittedName>
</protein>
<dbReference type="EMBL" id="JABXBU010002227">
    <property type="protein sequence ID" value="KAF8773265.1"/>
    <property type="molecule type" value="Genomic_DNA"/>
</dbReference>
<reference evidence="1" key="2">
    <citation type="submission" date="2020-06" db="EMBL/GenBank/DDBJ databases">
        <authorList>
            <person name="Sheffer M."/>
        </authorList>
    </citation>
    <scope>NUCLEOTIDE SEQUENCE</scope>
</reference>
<organism evidence="1 2">
    <name type="scientific">Argiope bruennichi</name>
    <name type="common">Wasp spider</name>
    <name type="synonym">Aranea bruennichi</name>
    <dbReference type="NCBI Taxonomy" id="94029"/>
    <lineage>
        <taxon>Eukaryota</taxon>
        <taxon>Metazoa</taxon>
        <taxon>Ecdysozoa</taxon>
        <taxon>Arthropoda</taxon>
        <taxon>Chelicerata</taxon>
        <taxon>Arachnida</taxon>
        <taxon>Araneae</taxon>
        <taxon>Araneomorphae</taxon>
        <taxon>Entelegynae</taxon>
        <taxon>Araneoidea</taxon>
        <taxon>Araneidae</taxon>
        <taxon>Argiope</taxon>
    </lineage>
</organism>
<evidence type="ECO:0000313" key="2">
    <source>
        <dbReference type="Proteomes" id="UP000807504"/>
    </source>
</evidence>
<accession>A0A8T0EL75</accession>